<evidence type="ECO:0000313" key="3">
    <source>
        <dbReference type="EMBL" id="KIX10113.1"/>
    </source>
</evidence>
<dbReference type="GeneID" id="25289265"/>
<dbReference type="VEuPathDB" id="FungiDB:Z518_01194"/>
<evidence type="ECO:0000256" key="1">
    <source>
        <dbReference type="SAM" id="MobiDB-lite"/>
    </source>
</evidence>
<feature type="compositionally biased region" description="Acidic residues" evidence="1">
    <location>
        <begin position="145"/>
        <end position="154"/>
    </location>
</feature>
<feature type="region of interest" description="Disordered" evidence="1">
    <location>
        <begin position="71"/>
        <end position="171"/>
    </location>
</feature>
<dbReference type="InterPro" id="IPR054505">
    <property type="entry name" value="Myb_DNA-bind_8"/>
</dbReference>
<dbReference type="RefSeq" id="XP_013277249.1">
    <property type="nucleotide sequence ID" value="XM_013421795.1"/>
</dbReference>
<sequence>MAPRAASVSTTGDGVDPTLKFVFSTLKHVEQIKVNWEEVAKDNGIGYARNAASKFKDILKKHGMKFESGVISGLGDASPTPKGSDGCAESGESKTAKGMKKPSPRKRKATGHDGDEVEDMTATTPKSAAKKKKYMTANVKKEASDAENGDDDQDNDAHAELDDYGSILYPF</sequence>
<dbReference type="Proteomes" id="UP000053617">
    <property type="component" value="Unassembled WGS sequence"/>
</dbReference>
<dbReference type="Pfam" id="PF22980">
    <property type="entry name" value="Myb_DNA-bind_8"/>
    <property type="match status" value="1"/>
</dbReference>
<dbReference type="EMBL" id="KN847475">
    <property type="protein sequence ID" value="KIX10113.1"/>
    <property type="molecule type" value="Genomic_DNA"/>
</dbReference>
<keyword evidence="4" id="KW-1185">Reference proteome</keyword>
<dbReference type="OrthoDB" id="5403747at2759"/>
<feature type="domain" description="Myb-like DNA-binding" evidence="2">
    <location>
        <begin position="16"/>
        <end position="63"/>
    </location>
</feature>
<accession>A0A0D2HHI2</accession>
<reference evidence="3 4" key="1">
    <citation type="submission" date="2015-01" db="EMBL/GenBank/DDBJ databases">
        <title>The Genome Sequence of Rhinocladiella mackenzie CBS 650.93.</title>
        <authorList>
            <consortium name="The Broad Institute Genomics Platform"/>
            <person name="Cuomo C."/>
            <person name="de Hoog S."/>
            <person name="Gorbushina A."/>
            <person name="Stielow B."/>
            <person name="Teixiera M."/>
            <person name="Abouelleil A."/>
            <person name="Chapman S.B."/>
            <person name="Priest M."/>
            <person name="Young S.K."/>
            <person name="Wortman J."/>
            <person name="Nusbaum C."/>
            <person name="Birren B."/>
        </authorList>
    </citation>
    <scope>NUCLEOTIDE SEQUENCE [LARGE SCALE GENOMIC DNA]</scope>
    <source>
        <strain evidence="3 4">CBS 650.93</strain>
    </source>
</reference>
<proteinExistence type="predicted"/>
<dbReference type="AlphaFoldDB" id="A0A0D2HHI2"/>
<organism evidence="3 4">
    <name type="scientific">Rhinocladiella mackenziei CBS 650.93</name>
    <dbReference type="NCBI Taxonomy" id="1442369"/>
    <lineage>
        <taxon>Eukaryota</taxon>
        <taxon>Fungi</taxon>
        <taxon>Dikarya</taxon>
        <taxon>Ascomycota</taxon>
        <taxon>Pezizomycotina</taxon>
        <taxon>Eurotiomycetes</taxon>
        <taxon>Chaetothyriomycetidae</taxon>
        <taxon>Chaetothyriales</taxon>
        <taxon>Herpotrichiellaceae</taxon>
        <taxon>Rhinocladiella</taxon>
    </lineage>
</organism>
<protein>
    <recommendedName>
        <fullName evidence="2">Myb-like DNA-binding domain-containing protein</fullName>
    </recommendedName>
</protein>
<evidence type="ECO:0000259" key="2">
    <source>
        <dbReference type="Pfam" id="PF22980"/>
    </source>
</evidence>
<dbReference type="HOGENOM" id="CLU_120558_0_0_1"/>
<evidence type="ECO:0000313" key="4">
    <source>
        <dbReference type="Proteomes" id="UP000053617"/>
    </source>
</evidence>
<gene>
    <name evidence="3" type="ORF">Z518_01194</name>
</gene>
<feature type="compositionally biased region" description="Basic residues" evidence="1">
    <location>
        <begin position="97"/>
        <end position="109"/>
    </location>
</feature>
<name>A0A0D2HHI2_9EURO</name>